<dbReference type="Gene3D" id="2.60.120.10">
    <property type="entry name" value="Jelly Rolls"/>
    <property type="match status" value="1"/>
</dbReference>
<dbReference type="GO" id="GO:0005506">
    <property type="term" value="F:iron ion binding"/>
    <property type="evidence" value="ECO:0007669"/>
    <property type="project" value="InterPro"/>
</dbReference>
<evidence type="ECO:0000256" key="1">
    <source>
        <dbReference type="ARBA" id="ARBA00001954"/>
    </source>
</evidence>
<dbReference type="GO" id="GO:0046874">
    <property type="term" value="P:quinolinate metabolic process"/>
    <property type="evidence" value="ECO:0007669"/>
    <property type="project" value="TreeGrafter"/>
</dbReference>
<sequence length="293" mass="32682">VGDYQAGGCKILAIVSKVYAHCGSRTGGVAAAFPANNIKLQKNRGRRWRHPAFFRPSTFTSGSRKTRSTRSGPRDDAGSPILAGTRGTQRARELVCVPGCGPVRDPCRRKQKASCSLPSITIWCRRMTSPSWPSEARTSGLTITSNRRMLEWFYQYKGDMLLKVVDNGEFKDIPIREGEMMLLPGARVTRPNCLIADQNPVACSLVSTRFFTGNVPHNPVRFANTVGLVIERSRPEGKEDSLRWYCSNCREIVHEATFYCTDLGRQLKPVIEAYASDEKMRTCKKCGKVNEAK</sequence>
<dbReference type="InterPro" id="IPR010329">
    <property type="entry name" value="3hydroanth_dOase"/>
</dbReference>
<evidence type="ECO:0000256" key="8">
    <source>
        <dbReference type="SAM" id="MobiDB-lite"/>
    </source>
</evidence>
<dbReference type="GO" id="GO:0034354">
    <property type="term" value="P:'de novo' NAD+ biosynthetic process from L-tryptophan"/>
    <property type="evidence" value="ECO:0007669"/>
    <property type="project" value="TreeGrafter"/>
</dbReference>
<comment type="caution">
    <text evidence="9">The sequence shown here is derived from an EMBL/GenBank/DDBJ whole genome shotgun (WGS) entry which is preliminary data.</text>
</comment>
<evidence type="ECO:0000256" key="6">
    <source>
        <dbReference type="ARBA" id="ARBA00023002"/>
    </source>
</evidence>
<evidence type="ECO:0000313" key="10">
    <source>
        <dbReference type="Proteomes" id="UP000673691"/>
    </source>
</evidence>
<evidence type="ECO:0000313" key="9">
    <source>
        <dbReference type="EMBL" id="KAG5462857.1"/>
    </source>
</evidence>
<dbReference type="PANTHER" id="PTHR15497:SF1">
    <property type="entry name" value="3-HYDROXYANTHRANILATE 3,4-DIOXYGENASE"/>
    <property type="match status" value="1"/>
</dbReference>
<keyword evidence="6" id="KW-0560">Oxidoreductase</keyword>
<dbReference type="GO" id="GO:0000334">
    <property type="term" value="F:3-hydroxyanthranilate 3,4-dioxygenase activity"/>
    <property type="evidence" value="ECO:0007669"/>
    <property type="project" value="InterPro"/>
</dbReference>
<dbReference type="SUPFAM" id="SSF51182">
    <property type="entry name" value="RmlC-like cupins"/>
    <property type="match status" value="2"/>
</dbReference>
<keyword evidence="7" id="KW-0408">Iron</keyword>
<feature type="region of interest" description="Disordered" evidence="8">
    <location>
        <begin position="53"/>
        <end position="84"/>
    </location>
</feature>
<dbReference type="InterPro" id="IPR014710">
    <property type="entry name" value="RmlC-like_jellyroll"/>
</dbReference>
<comment type="function">
    <text evidence="2">Catalyzes the oxidative ring opening of 3-hydroxyanthranilate to 2-amino-3-carboxymuconate semialdehyde, which spontaneously cyclizes to quinolinate.</text>
</comment>
<dbReference type="OrthoDB" id="204928at2759"/>
<dbReference type="AlphaFoldDB" id="A0A8H8A0Y7"/>
<keyword evidence="3" id="KW-0662">Pyridine nucleotide biosynthesis</keyword>
<dbReference type="CDD" id="cd06123">
    <property type="entry name" value="cupin_HAO"/>
    <property type="match status" value="1"/>
</dbReference>
<feature type="non-terminal residue" evidence="9">
    <location>
        <position position="1"/>
    </location>
</feature>
<keyword evidence="4" id="KW-0479">Metal-binding</keyword>
<dbReference type="PANTHER" id="PTHR15497">
    <property type="entry name" value="3-HYDROXYANTHRANILATE 3,4-DIOXYGENASE"/>
    <property type="match status" value="1"/>
</dbReference>
<dbReference type="Proteomes" id="UP000673691">
    <property type="component" value="Unassembled WGS sequence"/>
</dbReference>
<dbReference type="EMBL" id="JAEFCI010001515">
    <property type="protein sequence ID" value="KAG5462857.1"/>
    <property type="molecule type" value="Genomic_DNA"/>
</dbReference>
<dbReference type="InterPro" id="IPR011051">
    <property type="entry name" value="RmlC_Cupin_sf"/>
</dbReference>
<proteinExistence type="predicted"/>
<evidence type="ECO:0000256" key="2">
    <source>
        <dbReference type="ARBA" id="ARBA00002752"/>
    </source>
</evidence>
<evidence type="ECO:0000256" key="7">
    <source>
        <dbReference type="ARBA" id="ARBA00023004"/>
    </source>
</evidence>
<dbReference type="GO" id="GO:0005737">
    <property type="term" value="C:cytoplasm"/>
    <property type="evidence" value="ECO:0007669"/>
    <property type="project" value="TreeGrafter"/>
</dbReference>
<protein>
    <recommendedName>
        <fullName evidence="11">3-hydroxyanthranilate 3,4-dioxygenase</fullName>
    </recommendedName>
</protein>
<name>A0A8H8A0Y7_9FUNG</name>
<comment type="cofactor">
    <cofactor evidence="1">
        <name>Fe(2+)</name>
        <dbReference type="ChEBI" id="CHEBI:29033"/>
    </cofactor>
</comment>
<evidence type="ECO:0000256" key="4">
    <source>
        <dbReference type="ARBA" id="ARBA00022723"/>
    </source>
</evidence>
<evidence type="ECO:0000256" key="5">
    <source>
        <dbReference type="ARBA" id="ARBA00022964"/>
    </source>
</evidence>
<gene>
    <name evidence="9" type="ORF">BJ554DRAFT_3201</name>
</gene>
<evidence type="ECO:0008006" key="11">
    <source>
        <dbReference type="Google" id="ProtNLM"/>
    </source>
</evidence>
<dbReference type="Pfam" id="PF06052">
    <property type="entry name" value="3-HAO"/>
    <property type="match status" value="2"/>
</dbReference>
<accession>A0A8H8A0Y7</accession>
<keyword evidence="5" id="KW-0223">Dioxygenase</keyword>
<organism evidence="9 10">
    <name type="scientific">Olpidium bornovanus</name>
    <dbReference type="NCBI Taxonomy" id="278681"/>
    <lineage>
        <taxon>Eukaryota</taxon>
        <taxon>Fungi</taxon>
        <taxon>Fungi incertae sedis</taxon>
        <taxon>Olpidiomycota</taxon>
        <taxon>Olpidiomycotina</taxon>
        <taxon>Olpidiomycetes</taxon>
        <taxon>Olpidiales</taxon>
        <taxon>Olpidiaceae</taxon>
        <taxon>Olpidium</taxon>
    </lineage>
</organism>
<keyword evidence="10" id="KW-1185">Reference proteome</keyword>
<reference evidence="9 10" key="1">
    <citation type="journal article" name="Sci. Rep.">
        <title>Genome-scale phylogenetic analyses confirm Olpidium as the closest living zoosporic fungus to the non-flagellated, terrestrial fungi.</title>
        <authorList>
            <person name="Chang Y."/>
            <person name="Rochon D."/>
            <person name="Sekimoto S."/>
            <person name="Wang Y."/>
            <person name="Chovatia M."/>
            <person name="Sandor L."/>
            <person name="Salamov A."/>
            <person name="Grigoriev I.V."/>
            <person name="Stajich J.E."/>
            <person name="Spatafora J.W."/>
        </authorList>
    </citation>
    <scope>NUCLEOTIDE SEQUENCE [LARGE SCALE GENOMIC DNA]</scope>
    <source>
        <strain evidence="9">S191</strain>
    </source>
</reference>
<evidence type="ECO:0000256" key="3">
    <source>
        <dbReference type="ARBA" id="ARBA00022642"/>
    </source>
</evidence>